<reference evidence="3" key="4">
    <citation type="submission" date="2017-01" db="UniProtKB">
        <authorList>
            <consortium name="EnsemblFungi"/>
        </authorList>
    </citation>
    <scope>IDENTIFICATION</scope>
    <source>
        <strain evidence="3">PH-1 / ATCC MYA-4620 / FGSC 9075 / NRRL 31084</strain>
    </source>
</reference>
<dbReference type="EnsemblFungi" id="CEF76705">
    <property type="protein sequence ID" value="CEF76705"/>
    <property type="gene ID" value="FGRRES_20125"/>
</dbReference>
<reference evidence="3 4" key="1">
    <citation type="journal article" date="2007" name="Science">
        <title>The Fusarium graminearum genome reveals a link between localized polymorphism and pathogen specialization.</title>
        <authorList>
            <person name="Cuomo C.A."/>
            <person name="Gueldener U."/>
            <person name="Xu J.-R."/>
            <person name="Trail F."/>
            <person name="Turgeon B.G."/>
            <person name="Di Pietro A."/>
            <person name="Walton J.D."/>
            <person name="Ma L.-J."/>
            <person name="Baker S.E."/>
            <person name="Rep M."/>
            <person name="Adam G."/>
            <person name="Antoniw J."/>
            <person name="Baldwin T."/>
            <person name="Calvo S.E."/>
            <person name="Chang Y.-L."/>
            <person name="DeCaprio D."/>
            <person name="Gale L.R."/>
            <person name="Gnerre S."/>
            <person name="Goswami R.S."/>
            <person name="Hammond-Kosack K."/>
            <person name="Harris L.J."/>
            <person name="Hilburn K."/>
            <person name="Kennell J.C."/>
            <person name="Kroken S."/>
            <person name="Magnuson J.K."/>
            <person name="Mannhaupt G."/>
            <person name="Mauceli E.W."/>
            <person name="Mewes H.-W."/>
            <person name="Mitterbauer R."/>
            <person name="Muehlbauer G."/>
            <person name="Muensterkoetter M."/>
            <person name="Nelson D."/>
            <person name="O'Donnell K."/>
            <person name="Ouellet T."/>
            <person name="Qi W."/>
            <person name="Quesneville H."/>
            <person name="Roncero M.I.G."/>
            <person name="Seong K.-Y."/>
            <person name="Tetko I.V."/>
            <person name="Urban M."/>
            <person name="Waalwijk C."/>
            <person name="Ward T.J."/>
            <person name="Yao J."/>
            <person name="Birren B.W."/>
            <person name="Kistler H.C."/>
        </authorList>
    </citation>
    <scope>NUCLEOTIDE SEQUENCE [LARGE SCALE GENOMIC DNA]</scope>
    <source>
        <strain evidence="4">ATCC MYA-4620 / CBS 123657 / FGSC 9075 / NRRL 31084 / PH-1</strain>
        <strain evidence="3">PH-1 / ATCC MYA-4620 / FGSC 9075 / NRRL 31084</strain>
    </source>
</reference>
<reference evidence="2 4" key="3">
    <citation type="journal article" date="2015" name="BMC Genomics">
        <title>The completed genome sequence of the pathogenic ascomycete fungus Fusarium graminearum.</title>
        <authorList>
            <person name="King R."/>
            <person name="Urban M."/>
            <person name="Hammond-Kosack M.C."/>
            <person name="Hassani-Pak K."/>
            <person name="Hammond-Kosack K.E."/>
        </authorList>
    </citation>
    <scope>NUCLEOTIDE SEQUENCE [LARGE SCALE GENOMIC DNA]</scope>
    <source>
        <strain evidence="4">ATCC MYA-4620 / CBS 123657 / FGSC 9075 / NRRL 31084 / PH-1</strain>
        <strain evidence="2">PH-1</strain>
    </source>
</reference>
<dbReference type="VEuPathDB" id="FungiDB:FGRAMPH1_01G09805"/>
<accession>A0A098DE27</accession>
<protein>
    <submittedName>
        <fullName evidence="2">Chromosome 2, complete genome</fullName>
    </submittedName>
</protein>
<sequence>MTAYTGQYQSRPTTARTTPSGYSHLSGTEDIRKPDQASDIALELELELGNGCPDLNCLWRGGH</sequence>
<feature type="region of interest" description="Disordered" evidence="1">
    <location>
        <begin position="1"/>
        <end position="34"/>
    </location>
</feature>
<dbReference type="Proteomes" id="UP000070720">
    <property type="component" value="Chromosome 2"/>
</dbReference>
<dbReference type="InParanoid" id="A0A098DE27"/>
<evidence type="ECO:0000313" key="4">
    <source>
        <dbReference type="Proteomes" id="UP000070720"/>
    </source>
</evidence>
<evidence type="ECO:0000256" key="1">
    <source>
        <dbReference type="SAM" id="MobiDB-lite"/>
    </source>
</evidence>
<keyword evidence="4" id="KW-1185">Reference proteome</keyword>
<evidence type="ECO:0000313" key="2">
    <source>
        <dbReference type="EMBL" id="CEF76705.1"/>
    </source>
</evidence>
<dbReference type="AlphaFoldDB" id="A0A098DE27"/>
<evidence type="ECO:0000313" key="3">
    <source>
        <dbReference type="EnsemblFungi" id="CEF76705"/>
    </source>
</evidence>
<feature type="compositionally biased region" description="Polar residues" evidence="1">
    <location>
        <begin position="1"/>
        <end position="26"/>
    </location>
</feature>
<dbReference type="EMBL" id="HG970333">
    <property type="protein sequence ID" value="CEF76705.1"/>
    <property type="molecule type" value="Genomic_DNA"/>
</dbReference>
<reference evidence="3 4" key="2">
    <citation type="journal article" date="2010" name="Nature">
        <title>Comparative genomics reveals mobile pathogenicity chromosomes in Fusarium.</title>
        <authorList>
            <person name="Ma L.J."/>
            <person name="van der Does H.C."/>
            <person name="Borkovich K.A."/>
            <person name="Coleman J.J."/>
            <person name="Daboussi M.J."/>
            <person name="Di Pietro A."/>
            <person name="Dufresne M."/>
            <person name="Freitag M."/>
            <person name="Grabherr M."/>
            <person name="Henrissat B."/>
            <person name="Houterman P.M."/>
            <person name="Kang S."/>
            <person name="Shim W.B."/>
            <person name="Woloshuk C."/>
            <person name="Xie X."/>
            <person name="Xu J.R."/>
            <person name="Antoniw J."/>
            <person name="Baker S.E."/>
            <person name="Bluhm B.H."/>
            <person name="Breakspear A."/>
            <person name="Brown D.W."/>
            <person name="Butchko R.A."/>
            <person name="Chapman S."/>
            <person name="Coulson R."/>
            <person name="Coutinho P.M."/>
            <person name="Danchin E.G."/>
            <person name="Diener A."/>
            <person name="Gale L.R."/>
            <person name="Gardiner D.M."/>
            <person name="Goff S."/>
            <person name="Hammond-Kosack K.E."/>
            <person name="Hilburn K."/>
            <person name="Hua-Van A."/>
            <person name="Jonkers W."/>
            <person name="Kazan K."/>
            <person name="Kodira C.D."/>
            <person name="Koehrsen M."/>
            <person name="Kumar L."/>
            <person name="Lee Y.H."/>
            <person name="Li L."/>
            <person name="Manners J.M."/>
            <person name="Miranda-Saavedra D."/>
            <person name="Mukherjee M."/>
            <person name="Park G."/>
            <person name="Park J."/>
            <person name="Park S.Y."/>
            <person name="Proctor R.H."/>
            <person name="Regev A."/>
            <person name="Ruiz-Roldan M.C."/>
            <person name="Sain D."/>
            <person name="Sakthikumar S."/>
            <person name="Sykes S."/>
            <person name="Schwartz D.C."/>
            <person name="Turgeon B.G."/>
            <person name="Wapinski I."/>
            <person name="Yoder O."/>
            <person name="Young S."/>
            <person name="Zeng Q."/>
            <person name="Zhou S."/>
            <person name="Galagan J."/>
            <person name="Cuomo C.A."/>
            <person name="Kistler H.C."/>
            <person name="Rep M."/>
        </authorList>
    </citation>
    <scope>GENOME REANNOTATION</scope>
    <source>
        <strain evidence="4">ATCC MYA-4620 / CBS 123657 / FGSC 9075 / NRRL 31084 / PH-1</strain>
        <strain evidence="3">PH-1 / ATCC MYA-4620 / FGSC 9075 / NRRL 31084</strain>
    </source>
</reference>
<organism evidence="2 4">
    <name type="scientific">Gibberella zeae (strain ATCC MYA-4620 / CBS 123657 / FGSC 9075 / NRRL 31084 / PH-1)</name>
    <name type="common">Wheat head blight fungus</name>
    <name type="synonym">Fusarium graminearum</name>
    <dbReference type="NCBI Taxonomy" id="229533"/>
    <lineage>
        <taxon>Eukaryota</taxon>
        <taxon>Fungi</taxon>
        <taxon>Dikarya</taxon>
        <taxon>Ascomycota</taxon>
        <taxon>Pezizomycotina</taxon>
        <taxon>Sordariomycetes</taxon>
        <taxon>Hypocreomycetidae</taxon>
        <taxon>Hypocreales</taxon>
        <taxon>Nectriaceae</taxon>
        <taxon>Fusarium</taxon>
    </lineage>
</organism>
<name>A0A098DE27_GIBZE</name>
<gene>
    <name evidence="2" type="ORF">FGRAMPH1_01T09805</name>
</gene>
<accession>A0A0E0RZN0</accession>
<proteinExistence type="predicted"/>